<evidence type="ECO:0000313" key="2">
    <source>
        <dbReference type="EMBL" id="EJK57937.1"/>
    </source>
</evidence>
<feature type="non-terminal residue" evidence="2">
    <location>
        <position position="1"/>
    </location>
</feature>
<feature type="region of interest" description="Disordered" evidence="1">
    <location>
        <begin position="1"/>
        <end position="40"/>
    </location>
</feature>
<protein>
    <submittedName>
        <fullName evidence="2">Uncharacterized protein</fullName>
    </submittedName>
</protein>
<gene>
    <name evidence="2" type="ORF">THAOC_21974</name>
</gene>
<feature type="compositionally biased region" description="Basic residues" evidence="1">
    <location>
        <begin position="1"/>
        <end position="11"/>
    </location>
</feature>
<accession>K0SHB7</accession>
<reference evidence="2 3" key="1">
    <citation type="journal article" date="2012" name="Genome Biol.">
        <title>Genome and low-iron response of an oceanic diatom adapted to chronic iron limitation.</title>
        <authorList>
            <person name="Lommer M."/>
            <person name="Specht M."/>
            <person name="Roy A.S."/>
            <person name="Kraemer L."/>
            <person name="Andreson R."/>
            <person name="Gutowska M.A."/>
            <person name="Wolf J."/>
            <person name="Bergner S.V."/>
            <person name="Schilhabel M.B."/>
            <person name="Klostermeier U.C."/>
            <person name="Beiko R.G."/>
            <person name="Rosenstiel P."/>
            <person name="Hippler M."/>
            <person name="Laroche J."/>
        </authorList>
    </citation>
    <scope>NUCLEOTIDE SEQUENCE [LARGE SCALE GENOMIC DNA]</scope>
    <source>
        <strain evidence="2 3">CCMP1005</strain>
    </source>
</reference>
<evidence type="ECO:0000313" key="3">
    <source>
        <dbReference type="Proteomes" id="UP000266841"/>
    </source>
</evidence>
<proteinExistence type="predicted"/>
<name>K0SHB7_THAOC</name>
<sequence length="40" mass="4382">AGLPAGRRRTILHSIASLGGPRESARRLNHERSNKESSKD</sequence>
<dbReference type="AlphaFoldDB" id="K0SHB7"/>
<dbReference type="EMBL" id="AGNL01026635">
    <property type="protein sequence ID" value="EJK57937.1"/>
    <property type="molecule type" value="Genomic_DNA"/>
</dbReference>
<comment type="caution">
    <text evidence="2">The sequence shown here is derived from an EMBL/GenBank/DDBJ whole genome shotgun (WGS) entry which is preliminary data.</text>
</comment>
<evidence type="ECO:0000256" key="1">
    <source>
        <dbReference type="SAM" id="MobiDB-lite"/>
    </source>
</evidence>
<organism evidence="2 3">
    <name type="scientific">Thalassiosira oceanica</name>
    <name type="common">Marine diatom</name>
    <dbReference type="NCBI Taxonomy" id="159749"/>
    <lineage>
        <taxon>Eukaryota</taxon>
        <taxon>Sar</taxon>
        <taxon>Stramenopiles</taxon>
        <taxon>Ochrophyta</taxon>
        <taxon>Bacillariophyta</taxon>
        <taxon>Coscinodiscophyceae</taxon>
        <taxon>Thalassiosirophycidae</taxon>
        <taxon>Thalassiosirales</taxon>
        <taxon>Thalassiosiraceae</taxon>
        <taxon>Thalassiosira</taxon>
    </lineage>
</organism>
<feature type="compositionally biased region" description="Basic and acidic residues" evidence="1">
    <location>
        <begin position="23"/>
        <end position="40"/>
    </location>
</feature>
<dbReference type="Proteomes" id="UP000266841">
    <property type="component" value="Unassembled WGS sequence"/>
</dbReference>
<keyword evidence="3" id="KW-1185">Reference proteome</keyword>